<dbReference type="OrthoDB" id="10513378at2759"/>
<feature type="transmembrane region" description="Helical" evidence="1">
    <location>
        <begin position="6"/>
        <end position="25"/>
    </location>
</feature>
<name>A0A6A6QY93_9PEZI</name>
<dbReference type="EMBL" id="MU004187">
    <property type="protein sequence ID" value="KAF2497199.1"/>
    <property type="molecule type" value="Genomic_DNA"/>
</dbReference>
<accession>A0A6A6QY93</accession>
<dbReference type="AlphaFoldDB" id="A0A6A6QY93"/>
<evidence type="ECO:0000313" key="3">
    <source>
        <dbReference type="Proteomes" id="UP000799750"/>
    </source>
</evidence>
<keyword evidence="1" id="KW-1133">Transmembrane helix</keyword>
<sequence>MKLDSSLTIVFGALTLVATIAAIRYKKSVGSLVMKIIRRGGRRGVRRVSREPDIELTSTFPSEDTTHATGIERASLPSVYRPTYLEWPVQSPYDETRQQQIAWASV</sequence>
<keyword evidence="1" id="KW-0812">Transmembrane</keyword>
<proteinExistence type="predicted"/>
<keyword evidence="3" id="KW-1185">Reference proteome</keyword>
<keyword evidence="1" id="KW-0472">Membrane</keyword>
<organism evidence="2 3">
    <name type="scientific">Lophium mytilinum</name>
    <dbReference type="NCBI Taxonomy" id="390894"/>
    <lineage>
        <taxon>Eukaryota</taxon>
        <taxon>Fungi</taxon>
        <taxon>Dikarya</taxon>
        <taxon>Ascomycota</taxon>
        <taxon>Pezizomycotina</taxon>
        <taxon>Dothideomycetes</taxon>
        <taxon>Pleosporomycetidae</taxon>
        <taxon>Mytilinidiales</taxon>
        <taxon>Mytilinidiaceae</taxon>
        <taxon>Lophium</taxon>
    </lineage>
</organism>
<dbReference type="Proteomes" id="UP000799750">
    <property type="component" value="Unassembled WGS sequence"/>
</dbReference>
<reference evidence="2" key="1">
    <citation type="journal article" date="2020" name="Stud. Mycol.">
        <title>101 Dothideomycetes genomes: a test case for predicting lifestyles and emergence of pathogens.</title>
        <authorList>
            <person name="Haridas S."/>
            <person name="Albert R."/>
            <person name="Binder M."/>
            <person name="Bloem J."/>
            <person name="Labutti K."/>
            <person name="Salamov A."/>
            <person name="Andreopoulos B."/>
            <person name="Baker S."/>
            <person name="Barry K."/>
            <person name="Bills G."/>
            <person name="Bluhm B."/>
            <person name="Cannon C."/>
            <person name="Castanera R."/>
            <person name="Culley D."/>
            <person name="Daum C."/>
            <person name="Ezra D."/>
            <person name="Gonzalez J."/>
            <person name="Henrissat B."/>
            <person name="Kuo A."/>
            <person name="Liang C."/>
            <person name="Lipzen A."/>
            <person name="Lutzoni F."/>
            <person name="Magnuson J."/>
            <person name="Mondo S."/>
            <person name="Nolan M."/>
            <person name="Ohm R."/>
            <person name="Pangilinan J."/>
            <person name="Park H.-J."/>
            <person name="Ramirez L."/>
            <person name="Alfaro M."/>
            <person name="Sun H."/>
            <person name="Tritt A."/>
            <person name="Yoshinaga Y."/>
            <person name="Zwiers L.-H."/>
            <person name="Turgeon B."/>
            <person name="Goodwin S."/>
            <person name="Spatafora J."/>
            <person name="Crous P."/>
            <person name="Grigoriev I."/>
        </authorList>
    </citation>
    <scope>NUCLEOTIDE SEQUENCE</scope>
    <source>
        <strain evidence="2">CBS 269.34</strain>
    </source>
</reference>
<gene>
    <name evidence="2" type="ORF">BU16DRAFT_617211</name>
</gene>
<evidence type="ECO:0000313" key="2">
    <source>
        <dbReference type="EMBL" id="KAF2497199.1"/>
    </source>
</evidence>
<protein>
    <submittedName>
        <fullName evidence="2">Uncharacterized protein</fullName>
    </submittedName>
</protein>
<evidence type="ECO:0000256" key="1">
    <source>
        <dbReference type="SAM" id="Phobius"/>
    </source>
</evidence>